<dbReference type="EMBL" id="CABIKO010001019">
    <property type="protein sequence ID" value="VVA40576.1"/>
    <property type="molecule type" value="Genomic_DNA"/>
</dbReference>
<dbReference type="Proteomes" id="UP000327085">
    <property type="component" value="Unassembled WGS sequence"/>
</dbReference>
<proteinExistence type="predicted"/>
<protein>
    <submittedName>
        <fullName evidence="1">Uncharacterized protein</fullName>
    </submittedName>
</protein>
<evidence type="ECO:0000313" key="1">
    <source>
        <dbReference type="EMBL" id="VVA40576.1"/>
    </source>
</evidence>
<accession>A0A5E4GLQ2</accession>
<organism evidence="1 2">
    <name type="scientific">Prunus dulcis</name>
    <name type="common">Almond</name>
    <name type="synonym">Amygdalus dulcis</name>
    <dbReference type="NCBI Taxonomy" id="3755"/>
    <lineage>
        <taxon>Eukaryota</taxon>
        <taxon>Viridiplantae</taxon>
        <taxon>Streptophyta</taxon>
        <taxon>Embryophyta</taxon>
        <taxon>Tracheophyta</taxon>
        <taxon>Spermatophyta</taxon>
        <taxon>Magnoliopsida</taxon>
        <taxon>eudicotyledons</taxon>
        <taxon>Gunneridae</taxon>
        <taxon>Pentapetalae</taxon>
        <taxon>rosids</taxon>
        <taxon>fabids</taxon>
        <taxon>Rosales</taxon>
        <taxon>Rosaceae</taxon>
        <taxon>Amygdaloideae</taxon>
        <taxon>Amygdaleae</taxon>
        <taxon>Prunus</taxon>
    </lineage>
</organism>
<dbReference type="InParanoid" id="A0A5E4GLQ2"/>
<evidence type="ECO:0000313" key="2">
    <source>
        <dbReference type="Proteomes" id="UP000327085"/>
    </source>
</evidence>
<dbReference type="Gramene" id="VVA40576">
    <property type="protein sequence ID" value="VVA40576"/>
    <property type="gene ID" value="Prudul26B025428"/>
</dbReference>
<gene>
    <name evidence="1" type="ORF">ALMOND_2B025428</name>
</gene>
<reference evidence="2" key="1">
    <citation type="journal article" date="2020" name="Plant J.">
        <title>Transposons played a major role in the diversification between the closely related almond and peach genomes: results from the almond genome sequence.</title>
        <authorList>
            <person name="Alioto T."/>
            <person name="Alexiou K.G."/>
            <person name="Bardil A."/>
            <person name="Barteri F."/>
            <person name="Castanera R."/>
            <person name="Cruz F."/>
            <person name="Dhingra A."/>
            <person name="Duval H."/>
            <person name="Fernandez I Marti A."/>
            <person name="Frias L."/>
            <person name="Galan B."/>
            <person name="Garcia J.L."/>
            <person name="Howad W."/>
            <person name="Gomez-Garrido J."/>
            <person name="Gut M."/>
            <person name="Julca I."/>
            <person name="Morata J."/>
            <person name="Puigdomenech P."/>
            <person name="Ribeca P."/>
            <person name="Rubio Cabetas M.J."/>
            <person name="Vlasova A."/>
            <person name="Wirthensohn M."/>
            <person name="Garcia-Mas J."/>
            <person name="Gabaldon T."/>
            <person name="Casacuberta J.M."/>
            <person name="Arus P."/>
        </authorList>
    </citation>
    <scope>NUCLEOTIDE SEQUENCE [LARGE SCALE GENOMIC DNA]</scope>
    <source>
        <strain evidence="2">cv. Texas</strain>
    </source>
</reference>
<dbReference type="AlphaFoldDB" id="A0A5E4GLQ2"/>
<name>A0A5E4GLQ2_PRUDU</name>
<sequence length="116" mass="13213">MDVGDNKALRAFKGACRVKFLNVLRLLNPNLTSLIKVSCQVDPLISSMGFESCISEETRRRGGSQTQRKLEMAEELTGVKRYAGKRLRRQSHKVSSRRFWNTELGKLRFGILALDK</sequence>